<feature type="chain" id="PRO_5027113488" evidence="3">
    <location>
        <begin position="24"/>
        <end position="246"/>
    </location>
</feature>
<dbReference type="AlphaFoldDB" id="A0A6L5XYF3"/>
<organism evidence="5 6">
    <name type="scientific">Velocimicrobium porci</name>
    <dbReference type="NCBI Taxonomy" id="2606634"/>
    <lineage>
        <taxon>Bacteria</taxon>
        <taxon>Bacillati</taxon>
        <taxon>Bacillota</taxon>
        <taxon>Clostridia</taxon>
        <taxon>Lachnospirales</taxon>
        <taxon>Lachnospiraceae</taxon>
        <taxon>Velocimicrobium</taxon>
    </lineage>
</organism>
<protein>
    <submittedName>
        <fullName evidence="5">DUF4352 domain-containing protein</fullName>
    </submittedName>
</protein>
<accession>A0A6L5XYF3</accession>
<keyword evidence="6" id="KW-1185">Reference proteome</keyword>
<keyword evidence="1 3" id="KW-0732">Signal</keyword>
<feature type="signal peptide" evidence="3">
    <location>
        <begin position="1"/>
        <end position="23"/>
    </location>
</feature>
<feature type="compositionally biased region" description="Polar residues" evidence="2">
    <location>
        <begin position="83"/>
        <end position="94"/>
    </location>
</feature>
<feature type="compositionally biased region" description="Basic and acidic residues" evidence="2">
    <location>
        <begin position="96"/>
        <end position="107"/>
    </location>
</feature>
<evidence type="ECO:0000259" key="4">
    <source>
        <dbReference type="Pfam" id="PF11611"/>
    </source>
</evidence>
<name>A0A6L5XYF3_9FIRM</name>
<evidence type="ECO:0000313" key="5">
    <source>
        <dbReference type="EMBL" id="MSS63792.1"/>
    </source>
</evidence>
<evidence type="ECO:0000256" key="3">
    <source>
        <dbReference type="SAM" id="SignalP"/>
    </source>
</evidence>
<proteinExistence type="predicted"/>
<feature type="region of interest" description="Disordered" evidence="2">
    <location>
        <begin position="72"/>
        <end position="107"/>
    </location>
</feature>
<evidence type="ECO:0000313" key="6">
    <source>
        <dbReference type="Proteomes" id="UP000482209"/>
    </source>
</evidence>
<gene>
    <name evidence="5" type="ORF">FYJ58_07860</name>
</gene>
<reference evidence="5 6" key="1">
    <citation type="submission" date="2019-08" db="EMBL/GenBank/DDBJ databases">
        <title>In-depth cultivation of the pig gut microbiome towards novel bacterial diversity and tailored functional studies.</title>
        <authorList>
            <person name="Wylensek D."/>
            <person name="Hitch T.C.A."/>
            <person name="Clavel T."/>
        </authorList>
    </citation>
    <scope>NUCLEOTIDE SEQUENCE [LARGE SCALE GENOMIC DNA]</scope>
    <source>
        <strain evidence="5 6">WCA-693-APC-MOT-I</strain>
    </source>
</reference>
<dbReference type="PROSITE" id="PS51257">
    <property type="entry name" value="PROKAR_LIPOPROTEIN"/>
    <property type="match status" value="1"/>
</dbReference>
<evidence type="ECO:0000256" key="1">
    <source>
        <dbReference type="ARBA" id="ARBA00022729"/>
    </source>
</evidence>
<dbReference type="Gene3D" id="2.60.40.1240">
    <property type="match status" value="1"/>
</dbReference>
<evidence type="ECO:0000256" key="2">
    <source>
        <dbReference type="SAM" id="MobiDB-lite"/>
    </source>
</evidence>
<comment type="caution">
    <text evidence="5">The sequence shown here is derived from an EMBL/GenBank/DDBJ whole genome shotgun (WGS) entry which is preliminary data.</text>
</comment>
<feature type="domain" description="DUF4352" evidence="4">
    <location>
        <begin position="146"/>
        <end position="226"/>
    </location>
</feature>
<sequence length="246" mass="27297">MKKRYISCAILLSACLLTGCGSGIELTDEENNMVAEYMAGALLKYDHGYKEALIETDIADQEDIGNENEQNSIVSKDEKEMSNDINQNQSSDTLNSEDKKDISKENTEKSYSLEELFEKKDYSLNYKNSELCSSYPEKENGYFIVEATAGKKLAVINLTVRNISGKTKNINLSNQGIGYSLAINGKVYDKPLLTAIMNDVQYFSDTITAGKSKKAVLVFEVDKKVKLSDGTLSISVDDKTVNVKLK</sequence>
<dbReference type="Pfam" id="PF11611">
    <property type="entry name" value="DUF4352"/>
    <property type="match status" value="1"/>
</dbReference>
<dbReference type="Proteomes" id="UP000482209">
    <property type="component" value="Unassembled WGS sequence"/>
</dbReference>
<dbReference type="InterPro" id="IPR029051">
    <property type="entry name" value="DUF4352"/>
</dbReference>
<dbReference type="EMBL" id="VUMT01000009">
    <property type="protein sequence ID" value="MSS63792.1"/>
    <property type="molecule type" value="Genomic_DNA"/>
</dbReference>
<dbReference type="RefSeq" id="WP_154519194.1">
    <property type="nucleotide sequence ID" value="NZ_VUMT01000009.1"/>
</dbReference>
<dbReference type="InterPro" id="IPR029050">
    <property type="entry name" value="Immunoprotect_excell_Ig-like"/>
</dbReference>